<dbReference type="Proteomes" id="UP000663864">
    <property type="component" value="Unassembled WGS sequence"/>
</dbReference>
<feature type="domain" description="PHD-type" evidence="8">
    <location>
        <begin position="286"/>
        <end position="405"/>
    </location>
</feature>
<reference evidence="9" key="1">
    <citation type="submission" date="2021-02" db="EMBL/GenBank/DDBJ databases">
        <authorList>
            <person name="Nowell W R."/>
        </authorList>
    </citation>
    <scope>NUCLEOTIDE SEQUENCE</scope>
</reference>
<comment type="caution">
    <text evidence="9">The sequence shown here is derived from an EMBL/GenBank/DDBJ whole genome shotgun (WGS) entry which is preliminary data.</text>
</comment>
<feature type="region of interest" description="Disordered" evidence="6">
    <location>
        <begin position="1"/>
        <end position="20"/>
    </location>
</feature>
<feature type="compositionally biased region" description="Basic residues" evidence="6">
    <location>
        <begin position="569"/>
        <end position="586"/>
    </location>
</feature>
<evidence type="ECO:0000256" key="5">
    <source>
        <dbReference type="PROSITE-ProRule" id="PRU00146"/>
    </source>
</evidence>
<dbReference type="InterPro" id="IPR013083">
    <property type="entry name" value="Znf_RING/FYVE/PHD"/>
</dbReference>
<dbReference type="Pfam" id="PF10513">
    <property type="entry name" value="EPL1"/>
    <property type="match status" value="1"/>
</dbReference>
<dbReference type="InterPro" id="IPR001965">
    <property type="entry name" value="Znf_PHD"/>
</dbReference>
<organism evidence="9 11">
    <name type="scientific">Rotaria sordida</name>
    <dbReference type="NCBI Taxonomy" id="392033"/>
    <lineage>
        <taxon>Eukaryota</taxon>
        <taxon>Metazoa</taxon>
        <taxon>Spiralia</taxon>
        <taxon>Gnathifera</taxon>
        <taxon>Rotifera</taxon>
        <taxon>Eurotatoria</taxon>
        <taxon>Bdelloidea</taxon>
        <taxon>Philodinida</taxon>
        <taxon>Philodinidae</taxon>
        <taxon>Rotaria</taxon>
    </lineage>
</organism>
<feature type="compositionally biased region" description="Basic residues" evidence="6">
    <location>
        <begin position="1"/>
        <end position="10"/>
    </location>
</feature>
<dbReference type="InterPro" id="IPR011011">
    <property type="entry name" value="Znf_FYVE_PHD"/>
</dbReference>
<dbReference type="Gene3D" id="3.30.40.10">
    <property type="entry name" value="Zinc/RING finger domain, C3HC4 (zinc finger)"/>
    <property type="match status" value="2"/>
</dbReference>
<dbReference type="SUPFAM" id="SSF57903">
    <property type="entry name" value="FYVE/PHD zinc finger"/>
    <property type="match status" value="1"/>
</dbReference>
<sequence>MTGTKNRKTHSLPSISSNRKIKIKIKPSITKTSTIHRRSQRRRTNVLSSTPSSSLLSMIVDENGSTNESIVDTNDNQQIEKKSSHTSMHKLIFTTTSTTTNSKSEYWRVTDRQPEWFKLSIPINESILNNKNRVPYRRLSKTFQINKSNLNNNDRIDRPTDPTQLIMKTVMHELDYDLDDDDLKFLRELNYNNKTKQKRQISEEEFENAIIILEFSTAEKIRSYLKQKSCEDEHTVCDICLLPDGDDGNEMVFCERCHCCVHQNCYGIPVVPSGTWLCKPCSILRRPACILCPKLGGPMKSTASGTIWCHLTCVLWLPELKFVDYANMEPILNLNKIPHARWSLRCVVCSTSEGACIQCAHKNCRTPFHVTCGLIAGYFLDIQQTPCKESTTTRSQFNAYCSKHSDEARKRSEQESSILLLNKDSEDDSSCSSSLSSILPLTIYRREQLKNEQWINECYKKLFTFISSSYLNEECPYDYNENISKKIYDYWINKRQMNKTMPLIKHIDFVLEQRENSELLITQINTCLKFRQTMLQLQTRCKSMLDSPASSSTLIQRLESLKKTFATPIHHHHHHHHRHHHRRRLHSSSALHSSHSKNNHKNETKKKSFKRHHRKIFYSTKQHQTIEQSKRCIVTLESTYRQNLELNTTYLIGKTIEGQIILLPKQLIEPDNIITITDDIILQQQKPNIISSLNSSVKSNDDDEDEIESLKKKGPFETTKTAYTSQGNVVTCITGSFD</sequence>
<dbReference type="PROSITE" id="PS01359">
    <property type="entry name" value="ZF_PHD_1"/>
    <property type="match status" value="1"/>
</dbReference>
<evidence type="ECO:0000313" key="9">
    <source>
        <dbReference type="EMBL" id="CAF1322370.1"/>
    </source>
</evidence>
<dbReference type="GO" id="GO:0006357">
    <property type="term" value="P:regulation of transcription by RNA polymerase II"/>
    <property type="evidence" value="ECO:0007669"/>
    <property type="project" value="TreeGrafter"/>
</dbReference>
<dbReference type="GO" id="GO:0008270">
    <property type="term" value="F:zinc ion binding"/>
    <property type="evidence" value="ECO:0007669"/>
    <property type="project" value="UniProtKB-KW"/>
</dbReference>
<feature type="region of interest" description="Disordered" evidence="6">
    <location>
        <begin position="569"/>
        <end position="612"/>
    </location>
</feature>
<keyword evidence="2" id="KW-0677">Repeat</keyword>
<dbReference type="EMBL" id="CAJOBD010002048">
    <property type="protein sequence ID" value="CAF3851311.1"/>
    <property type="molecule type" value="Genomic_DNA"/>
</dbReference>
<proteinExistence type="predicted"/>
<feature type="region of interest" description="Disordered" evidence="6">
    <location>
        <begin position="31"/>
        <end position="51"/>
    </location>
</feature>
<accession>A0A815F1P9</accession>
<dbReference type="InterPro" id="IPR019786">
    <property type="entry name" value="Zinc_finger_PHD-type_CS"/>
</dbReference>
<dbReference type="EMBL" id="CAJNOT010002509">
    <property type="protein sequence ID" value="CAF1322370.1"/>
    <property type="molecule type" value="Genomic_DNA"/>
</dbReference>
<dbReference type="InterPro" id="IPR019542">
    <property type="entry name" value="Enhancer_polycomb-like_N"/>
</dbReference>
<dbReference type="InterPro" id="IPR019787">
    <property type="entry name" value="Znf_PHD-finger"/>
</dbReference>
<evidence type="ECO:0000256" key="4">
    <source>
        <dbReference type="ARBA" id="ARBA00022833"/>
    </source>
</evidence>
<dbReference type="CDD" id="cd15492">
    <property type="entry name" value="PHD_BRPF_JADE_like"/>
    <property type="match status" value="1"/>
</dbReference>
<evidence type="ECO:0000313" key="11">
    <source>
        <dbReference type="Proteomes" id="UP000663864"/>
    </source>
</evidence>
<dbReference type="Proteomes" id="UP000663836">
    <property type="component" value="Unassembled WGS sequence"/>
</dbReference>
<dbReference type="PANTHER" id="PTHR13793:SF107">
    <property type="entry name" value="BROMODOMAIN-CONTAINING PROTEIN HOMOLOG"/>
    <property type="match status" value="1"/>
</dbReference>
<dbReference type="InterPro" id="IPR050701">
    <property type="entry name" value="Histone_Mod_Regulator"/>
</dbReference>
<dbReference type="Pfam" id="PF13832">
    <property type="entry name" value="zf-HC5HC2H_2"/>
    <property type="match status" value="1"/>
</dbReference>
<keyword evidence="3 5" id="KW-0863">Zinc-finger</keyword>
<feature type="compositionally biased region" description="Basic residues" evidence="6">
    <location>
        <begin position="34"/>
        <end position="44"/>
    </location>
</feature>
<dbReference type="SMART" id="SM00249">
    <property type="entry name" value="PHD"/>
    <property type="match status" value="2"/>
</dbReference>
<evidence type="ECO:0000259" key="8">
    <source>
        <dbReference type="PROSITE" id="PS51805"/>
    </source>
</evidence>
<dbReference type="PROSITE" id="PS51805">
    <property type="entry name" value="EPHD"/>
    <property type="match status" value="1"/>
</dbReference>
<evidence type="ECO:0000313" key="10">
    <source>
        <dbReference type="EMBL" id="CAF3851311.1"/>
    </source>
</evidence>
<keyword evidence="1" id="KW-0479">Metal-binding</keyword>
<protein>
    <submittedName>
        <fullName evidence="9">Uncharacterized protein</fullName>
    </submittedName>
</protein>
<dbReference type="AlphaFoldDB" id="A0A815F1P9"/>
<dbReference type="PANTHER" id="PTHR13793">
    <property type="entry name" value="PHD FINGER PROTEINS"/>
    <property type="match status" value="1"/>
</dbReference>
<keyword evidence="4" id="KW-0862">Zinc</keyword>
<dbReference type="InterPro" id="IPR034732">
    <property type="entry name" value="EPHD"/>
</dbReference>
<dbReference type="Pfam" id="PF13831">
    <property type="entry name" value="PHD_2"/>
    <property type="match status" value="1"/>
</dbReference>
<evidence type="ECO:0000259" key="7">
    <source>
        <dbReference type="PROSITE" id="PS50016"/>
    </source>
</evidence>
<evidence type="ECO:0000256" key="6">
    <source>
        <dbReference type="SAM" id="MobiDB-lite"/>
    </source>
</evidence>
<evidence type="ECO:0000256" key="2">
    <source>
        <dbReference type="ARBA" id="ARBA00022737"/>
    </source>
</evidence>
<evidence type="ECO:0000256" key="1">
    <source>
        <dbReference type="ARBA" id="ARBA00022723"/>
    </source>
</evidence>
<gene>
    <name evidence="10" type="ORF">JBS370_LOCUS18260</name>
    <name evidence="9" type="ORF">ZHD862_LOCUS29078</name>
</gene>
<dbReference type="PROSITE" id="PS50016">
    <property type="entry name" value="ZF_PHD_2"/>
    <property type="match status" value="1"/>
</dbReference>
<name>A0A815F1P9_9BILA</name>
<evidence type="ECO:0000256" key="3">
    <source>
        <dbReference type="ARBA" id="ARBA00022771"/>
    </source>
</evidence>
<feature type="domain" description="PHD-type" evidence="7">
    <location>
        <begin position="234"/>
        <end position="284"/>
    </location>
</feature>